<dbReference type="SMART" id="SM00829">
    <property type="entry name" value="PKS_ER"/>
    <property type="match status" value="1"/>
</dbReference>
<dbReference type="PANTHER" id="PTHR48106">
    <property type="entry name" value="QUINONE OXIDOREDUCTASE PIG3-RELATED"/>
    <property type="match status" value="1"/>
</dbReference>
<dbReference type="FunFam" id="3.40.50.720:FF:000053">
    <property type="entry name" value="Quinone oxidoreductase 1"/>
    <property type="match status" value="1"/>
</dbReference>
<dbReference type="InterPro" id="IPR002364">
    <property type="entry name" value="Quin_OxRdtase/zeta-crystal_CS"/>
</dbReference>
<dbReference type="CDD" id="cd05286">
    <property type="entry name" value="QOR2"/>
    <property type="match status" value="1"/>
</dbReference>
<evidence type="ECO:0000256" key="4">
    <source>
        <dbReference type="ARBA" id="ARBA00070796"/>
    </source>
</evidence>
<dbReference type="GO" id="GO:0008270">
    <property type="term" value="F:zinc ion binding"/>
    <property type="evidence" value="ECO:0007669"/>
    <property type="project" value="InterPro"/>
</dbReference>
<dbReference type="Pfam" id="PF00107">
    <property type="entry name" value="ADH_zinc_N"/>
    <property type="match status" value="1"/>
</dbReference>
<comment type="caution">
    <text evidence="6">The sequence shown here is derived from an EMBL/GenBank/DDBJ whole genome shotgun (WGS) entry which is preliminary data.</text>
</comment>
<dbReference type="InterPro" id="IPR011032">
    <property type="entry name" value="GroES-like_sf"/>
</dbReference>
<evidence type="ECO:0000256" key="3">
    <source>
        <dbReference type="ARBA" id="ARBA00043088"/>
    </source>
</evidence>
<accession>A0A9W7YDQ8</accession>
<dbReference type="PROSITE" id="PS01162">
    <property type="entry name" value="QOR_ZETA_CRYSTAL"/>
    <property type="match status" value="1"/>
</dbReference>
<dbReference type="EMBL" id="JANBOI010000171">
    <property type="protein sequence ID" value="KAJ1733053.1"/>
    <property type="molecule type" value="Genomic_DNA"/>
</dbReference>
<proteinExistence type="predicted"/>
<evidence type="ECO:0000259" key="5">
    <source>
        <dbReference type="SMART" id="SM00829"/>
    </source>
</evidence>
<dbReference type="SUPFAM" id="SSF50129">
    <property type="entry name" value="GroES-like"/>
    <property type="match status" value="1"/>
</dbReference>
<dbReference type="PANTHER" id="PTHR48106:SF13">
    <property type="entry name" value="QUINONE OXIDOREDUCTASE-RELATED"/>
    <property type="match status" value="1"/>
</dbReference>
<dbReference type="GO" id="GO:0003960">
    <property type="term" value="F:quinone reductase (NADPH) activity"/>
    <property type="evidence" value="ECO:0007669"/>
    <property type="project" value="InterPro"/>
</dbReference>
<feature type="domain" description="Enoyl reductase (ER)" evidence="5">
    <location>
        <begin position="11"/>
        <end position="320"/>
    </location>
</feature>
<sequence length="323" mass="34725">MMRAVQFERPGGPEVLQVVDVPRPTAGPGEVVVRNRYAGVNFIDTYYRSGVYESQLPGTLGEEAVGEVVETGEGVDGLKAGDTVAYLGKQRTYAQYATTLAARAVRIDPAKIPLETAAAMLLQGLTAHTLVTRAYAVRPGDWVLVQAGAGGTGRLLVQLCKQLGARVIATTSTEEKAEVARCAGADHVIKYSEEDVPEAVRRVVAEGVHVVYDGVGAATFDGSLAALRREGSMVSFGNASGAVPPVRLFDLTPKNLRLLRPSLFSYLVTDEEYQRHLSAVVALVEERKLDIQVFKTYRLEDAAQAHADLQARKTTGKLLLSAD</sequence>
<dbReference type="InterPro" id="IPR047618">
    <property type="entry name" value="QOR-like"/>
</dbReference>
<gene>
    <name evidence="6" type="ORF">LPJ61_001746</name>
</gene>
<dbReference type="InterPro" id="IPR036291">
    <property type="entry name" value="NAD(P)-bd_dom_sf"/>
</dbReference>
<dbReference type="InterPro" id="IPR013149">
    <property type="entry name" value="ADH-like_C"/>
</dbReference>
<dbReference type="AlphaFoldDB" id="A0A9W7YDQ8"/>
<dbReference type="InterPro" id="IPR013154">
    <property type="entry name" value="ADH-like_N"/>
</dbReference>
<reference evidence="6" key="1">
    <citation type="submission" date="2022-07" db="EMBL/GenBank/DDBJ databases">
        <title>Phylogenomic reconstructions and comparative analyses of Kickxellomycotina fungi.</title>
        <authorList>
            <person name="Reynolds N.K."/>
            <person name="Stajich J.E."/>
            <person name="Barry K."/>
            <person name="Grigoriev I.V."/>
            <person name="Crous P."/>
            <person name="Smith M.E."/>
        </authorList>
    </citation>
    <scope>NUCLEOTIDE SEQUENCE</scope>
    <source>
        <strain evidence="6">BCRC 34381</strain>
    </source>
</reference>
<keyword evidence="7" id="KW-1185">Reference proteome</keyword>
<dbReference type="Proteomes" id="UP001143981">
    <property type="component" value="Unassembled WGS sequence"/>
</dbReference>
<dbReference type="Gene3D" id="3.90.180.10">
    <property type="entry name" value="Medium-chain alcohol dehydrogenases, catalytic domain"/>
    <property type="match status" value="1"/>
</dbReference>
<keyword evidence="2" id="KW-0560">Oxidoreductase</keyword>
<dbReference type="Pfam" id="PF08240">
    <property type="entry name" value="ADH_N"/>
    <property type="match status" value="1"/>
</dbReference>
<keyword evidence="1" id="KW-0521">NADP</keyword>
<dbReference type="InterPro" id="IPR020843">
    <property type="entry name" value="ER"/>
</dbReference>
<evidence type="ECO:0000256" key="2">
    <source>
        <dbReference type="ARBA" id="ARBA00023002"/>
    </source>
</evidence>
<organism evidence="6 7">
    <name type="scientific">Coemansia biformis</name>
    <dbReference type="NCBI Taxonomy" id="1286918"/>
    <lineage>
        <taxon>Eukaryota</taxon>
        <taxon>Fungi</taxon>
        <taxon>Fungi incertae sedis</taxon>
        <taxon>Zoopagomycota</taxon>
        <taxon>Kickxellomycotina</taxon>
        <taxon>Kickxellomycetes</taxon>
        <taxon>Kickxellales</taxon>
        <taxon>Kickxellaceae</taxon>
        <taxon>Coemansia</taxon>
    </lineage>
</organism>
<dbReference type="GO" id="GO:0035925">
    <property type="term" value="F:mRNA 3'-UTR AU-rich region binding"/>
    <property type="evidence" value="ECO:0007669"/>
    <property type="project" value="TreeGrafter"/>
</dbReference>
<dbReference type="GO" id="GO:0070402">
    <property type="term" value="F:NADPH binding"/>
    <property type="evidence" value="ECO:0007669"/>
    <property type="project" value="TreeGrafter"/>
</dbReference>
<dbReference type="SUPFAM" id="SSF51735">
    <property type="entry name" value="NAD(P)-binding Rossmann-fold domains"/>
    <property type="match status" value="1"/>
</dbReference>
<protein>
    <recommendedName>
        <fullName evidence="4">Probable quinone oxidoreductase</fullName>
    </recommendedName>
    <alternativeName>
        <fullName evidence="3">NADPH:quinone reductase</fullName>
    </alternativeName>
</protein>
<evidence type="ECO:0000256" key="1">
    <source>
        <dbReference type="ARBA" id="ARBA00022857"/>
    </source>
</evidence>
<name>A0A9W7YDQ8_9FUNG</name>
<evidence type="ECO:0000313" key="6">
    <source>
        <dbReference type="EMBL" id="KAJ1733053.1"/>
    </source>
</evidence>
<dbReference type="GO" id="GO:0005829">
    <property type="term" value="C:cytosol"/>
    <property type="evidence" value="ECO:0007669"/>
    <property type="project" value="TreeGrafter"/>
</dbReference>
<evidence type="ECO:0000313" key="7">
    <source>
        <dbReference type="Proteomes" id="UP001143981"/>
    </source>
</evidence>
<dbReference type="Gene3D" id="3.40.50.720">
    <property type="entry name" value="NAD(P)-binding Rossmann-like Domain"/>
    <property type="match status" value="1"/>
</dbReference>
<dbReference type="OrthoDB" id="48317at2759"/>